<proteinExistence type="inferred from homology"/>
<dbReference type="GO" id="GO:0016020">
    <property type="term" value="C:membrane"/>
    <property type="evidence" value="ECO:0007669"/>
    <property type="project" value="UniProtKB-SubCell"/>
</dbReference>
<keyword evidence="4 7" id="KW-0472">Membrane</keyword>
<protein>
    <recommendedName>
        <fullName evidence="8">Rhodopsin domain-containing protein</fullName>
    </recommendedName>
</protein>
<evidence type="ECO:0000256" key="4">
    <source>
        <dbReference type="ARBA" id="ARBA00023136"/>
    </source>
</evidence>
<dbReference type="EMBL" id="JAPQKQ010000006">
    <property type="protein sequence ID" value="KAJ5192519.1"/>
    <property type="molecule type" value="Genomic_DNA"/>
</dbReference>
<comment type="subcellular location">
    <subcellularLocation>
        <location evidence="1">Membrane</location>
        <topology evidence="1">Multi-pass membrane protein</topology>
    </subcellularLocation>
</comment>
<accession>A0A9W9M8C4</accession>
<feature type="transmembrane region" description="Helical" evidence="7">
    <location>
        <begin position="36"/>
        <end position="52"/>
    </location>
</feature>
<dbReference type="Pfam" id="PF20684">
    <property type="entry name" value="Fung_rhodopsin"/>
    <property type="match status" value="1"/>
</dbReference>
<evidence type="ECO:0000256" key="2">
    <source>
        <dbReference type="ARBA" id="ARBA00022692"/>
    </source>
</evidence>
<evidence type="ECO:0000313" key="10">
    <source>
        <dbReference type="Proteomes" id="UP001150942"/>
    </source>
</evidence>
<reference evidence="9" key="1">
    <citation type="submission" date="2022-11" db="EMBL/GenBank/DDBJ databases">
        <authorList>
            <person name="Petersen C."/>
        </authorList>
    </citation>
    <scope>NUCLEOTIDE SEQUENCE</scope>
    <source>
        <strain evidence="9">IBT 20477</strain>
    </source>
</reference>
<feature type="transmembrane region" description="Helical" evidence="7">
    <location>
        <begin position="128"/>
        <end position="154"/>
    </location>
</feature>
<feature type="domain" description="Rhodopsin" evidence="8">
    <location>
        <begin position="20"/>
        <end position="278"/>
    </location>
</feature>
<dbReference type="Proteomes" id="UP001150942">
    <property type="component" value="Unassembled WGS sequence"/>
</dbReference>
<evidence type="ECO:0000256" key="7">
    <source>
        <dbReference type="SAM" id="Phobius"/>
    </source>
</evidence>
<comment type="caution">
    <text evidence="9">The sequence shown here is derived from an EMBL/GenBank/DDBJ whole genome shotgun (WGS) entry which is preliminary data.</text>
</comment>
<dbReference type="OrthoDB" id="10017208at2759"/>
<dbReference type="InterPro" id="IPR052337">
    <property type="entry name" value="SAT4-like"/>
</dbReference>
<dbReference type="InterPro" id="IPR049326">
    <property type="entry name" value="Rhodopsin_dom_fungi"/>
</dbReference>
<keyword evidence="3 7" id="KW-1133">Transmembrane helix</keyword>
<dbReference type="AlphaFoldDB" id="A0A9W9M8C4"/>
<keyword evidence="2 7" id="KW-0812">Transmembrane</keyword>
<evidence type="ECO:0000259" key="8">
    <source>
        <dbReference type="Pfam" id="PF20684"/>
    </source>
</evidence>
<dbReference type="PANTHER" id="PTHR33048">
    <property type="entry name" value="PTH11-LIKE INTEGRAL MEMBRANE PROTEIN (AFU_ORTHOLOGUE AFUA_5G11245)"/>
    <property type="match status" value="1"/>
</dbReference>
<evidence type="ECO:0000256" key="3">
    <source>
        <dbReference type="ARBA" id="ARBA00022989"/>
    </source>
</evidence>
<feature type="transmembrane region" description="Helical" evidence="7">
    <location>
        <begin position="96"/>
        <end position="121"/>
    </location>
</feature>
<reference evidence="9" key="2">
    <citation type="journal article" date="2023" name="IMA Fungus">
        <title>Comparative genomic study of the Penicillium genus elucidates a diverse pangenome and 15 lateral gene transfer events.</title>
        <authorList>
            <person name="Petersen C."/>
            <person name="Sorensen T."/>
            <person name="Nielsen M.R."/>
            <person name="Sondergaard T.E."/>
            <person name="Sorensen J.L."/>
            <person name="Fitzpatrick D.A."/>
            <person name="Frisvad J.C."/>
            <person name="Nielsen K.L."/>
        </authorList>
    </citation>
    <scope>NUCLEOTIDE SEQUENCE</scope>
    <source>
        <strain evidence="9">IBT 20477</strain>
    </source>
</reference>
<evidence type="ECO:0000313" key="9">
    <source>
        <dbReference type="EMBL" id="KAJ5192519.1"/>
    </source>
</evidence>
<organism evidence="9 10">
    <name type="scientific">Penicillium cf. viridicatum</name>
    <dbReference type="NCBI Taxonomy" id="2972119"/>
    <lineage>
        <taxon>Eukaryota</taxon>
        <taxon>Fungi</taxon>
        <taxon>Dikarya</taxon>
        <taxon>Ascomycota</taxon>
        <taxon>Pezizomycotina</taxon>
        <taxon>Eurotiomycetes</taxon>
        <taxon>Eurotiomycetidae</taxon>
        <taxon>Eurotiales</taxon>
        <taxon>Aspergillaceae</taxon>
        <taxon>Penicillium</taxon>
    </lineage>
</organism>
<evidence type="ECO:0000256" key="1">
    <source>
        <dbReference type="ARBA" id="ARBA00004141"/>
    </source>
</evidence>
<feature type="region of interest" description="Disordered" evidence="6">
    <location>
        <begin position="380"/>
        <end position="403"/>
    </location>
</feature>
<comment type="similarity">
    <text evidence="5">Belongs to the SAT4 family.</text>
</comment>
<name>A0A9W9M8C4_9EURO</name>
<sequence>MYVVVITSAFTGLAVLTVALRLYTRFYVVKAPGLDDLIIIGALVCIPIYYVYHNNIRLSDELVDLPFYAFIILEREYGIGVPISELSEDEIQRQLFWLWLSIPFYNMTMILAKFSALTLFARLFRPHYFLLVTYTLMGCLVIIGLWTTLSGFFFCTPVHAFWDPSAEVRKAKCLPDAPVWFTNAALQTITDLVILVMPLPLLWKLQLPKRQKWGVIVVFSLGIIIVATSSARMYPLSIMVARGDFTNANARSALWSSLEANVSIICICLPPLHPLLSRMFSFFFLPRPIHSRTSKVNSNRTQMTEPLRRDGSIWCNELFSPGPASYSASISKVDTNEEAQENEEGIRVKRELRMQSDTLHTPVLRPHSARSLHFDMEMGEGEGTTRSKTAHAKPCSNPSVERDFGEFEFPDYKERMNAPI</sequence>
<feature type="transmembrane region" description="Helical" evidence="7">
    <location>
        <begin position="6"/>
        <end position="24"/>
    </location>
</feature>
<feature type="transmembrane region" description="Helical" evidence="7">
    <location>
        <begin position="215"/>
        <end position="234"/>
    </location>
</feature>
<keyword evidence="10" id="KW-1185">Reference proteome</keyword>
<dbReference type="PANTHER" id="PTHR33048:SF47">
    <property type="entry name" value="INTEGRAL MEMBRANE PROTEIN-RELATED"/>
    <property type="match status" value="1"/>
</dbReference>
<gene>
    <name evidence="9" type="ORF">N7449_008661</name>
</gene>
<evidence type="ECO:0000256" key="6">
    <source>
        <dbReference type="SAM" id="MobiDB-lite"/>
    </source>
</evidence>
<evidence type="ECO:0000256" key="5">
    <source>
        <dbReference type="ARBA" id="ARBA00038359"/>
    </source>
</evidence>